<evidence type="ECO:0000313" key="2">
    <source>
        <dbReference type="EMBL" id="RKO82782.1"/>
    </source>
</evidence>
<protein>
    <submittedName>
        <fullName evidence="2">Uncharacterized protein</fullName>
    </submittedName>
</protein>
<evidence type="ECO:0000313" key="3">
    <source>
        <dbReference type="Proteomes" id="UP000269721"/>
    </source>
</evidence>
<dbReference type="EMBL" id="ML002098">
    <property type="protein sequence ID" value="RKO82782.1"/>
    <property type="molecule type" value="Genomic_DNA"/>
</dbReference>
<dbReference type="Proteomes" id="UP000269721">
    <property type="component" value="Unassembled WGS sequence"/>
</dbReference>
<dbReference type="AlphaFoldDB" id="A0A4P9VUK9"/>
<accession>A0A4P9VUK9</accession>
<sequence length="242" mass="24145">MTAGDSAAEAVEVDAAVEGAAAAAAVAAVGVEGRVGRDGAGGNGYARGVGAGVGETVAAAVARGVTTLMPGDGDGPAPASLLKGGGGKLSAASRSWEPSESGLSRSSTRRRVRGMCIQKGEGELAWIARLNAGSRAGQMEGRILLILINQCRCGIASSKHECCNAIEIGGGSKFLTYYSPTSLASHPLEAGDNLPGLGTGKMDMGKSKELALAMVTSQVTIVSSSLAEPATDFGTPPEADVR</sequence>
<evidence type="ECO:0000256" key="1">
    <source>
        <dbReference type="SAM" id="MobiDB-lite"/>
    </source>
</evidence>
<keyword evidence="3" id="KW-1185">Reference proteome</keyword>
<feature type="region of interest" description="Disordered" evidence="1">
    <location>
        <begin position="71"/>
        <end position="108"/>
    </location>
</feature>
<organism evidence="2 3">
    <name type="scientific">Blyttiomyces helicus</name>
    <dbReference type="NCBI Taxonomy" id="388810"/>
    <lineage>
        <taxon>Eukaryota</taxon>
        <taxon>Fungi</taxon>
        <taxon>Fungi incertae sedis</taxon>
        <taxon>Chytridiomycota</taxon>
        <taxon>Chytridiomycota incertae sedis</taxon>
        <taxon>Chytridiomycetes</taxon>
        <taxon>Chytridiomycetes incertae sedis</taxon>
        <taxon>Blyttiomyces</taxon>
    </lineage>
</organism>
<reference evidence="3" key="1">
    <citation type="journal article" date="2018" name="Nat. Microbiol.">
        <title>Leveraging single-cell genomics to expand the fungal tree of life.</title>
        <authorList>
            <person name="Ahrendt S.R."/>
            <person name="Quandt C.A."/>
            <person name="Ciobanu D."/>
            <person name="Clum A."/>
            <person name="Salamov A."/>
            <person name="Andreopoulos B."/>
            <person name="Cheng J.F."/>
            <person name="Woyke T."/>
            <person name="Pelin A."/>
            <person name="Henrissat B."/>
            <person name="Reynolds N.K."/>
            <person name="Benny G.L."/>
            <person name="Smith M.E."/>
            <person name="James T.Y."/>
            <person name="Grigoriev I.V."/>
        </authorList>
    </citation>
    <scope>NUCLEOTIDE SEQUENCE [LARGE SCALE GENOMIC DNA]</scope>
</reference>
<feature type="compositionally biased region" description="Polar residues" evidence="1">
    <location>
        <begin position="96"/>
        <end position="106"/>
    </location>
</feature>
<gene>
    <name evidence="2" type="ORF">BDK51DRAFT_42121</name>
</gene>
<name>A0A4P9VUK9_9FUNG</name>
<proteinExistence type="predicted"/>